<evidence type="ECO:0000256" key="5">
    <source>
        <dbReference type="SAM" id="MobiDB-lite"/>
    </source>
</evidence>
<sequence>MSFKHGSISSIKLSNFLTYNSCTIRPGPRLNVVIGPNGSGKSSILCAICLGLGGSPGLLGRADDVREFISHECDEGFIEIELIDTTGGRGDVIRRTLVRDEKGGARGVHGSFTVNGNAKPQKFVAELVLSKYKINVSNLLSFLPQDKVGSFSSYNPNQLLVETMKALSSKHLFDVYTQLCSMELESKDTGRQTETISERLTQLKSEREGLQRSREQIEARKKAVEQVEVLEKKALWLGFEDLRCKTVELKERREAAKKKLDEATTNLPALERAKETIEGTLQGLLKKAEKKEKEYKNSKKDYEKTYAKAAKLKEEIEDCEDEFTTVEEDAEKADKKAKDMEEKVKRLEKELKTAKKGAEDVDEKLPKVQAEYKSLADVQFRLQSQKDALEQQFHDASRAVERVKLHISKIRNQKFQRRNSIYRHQPHIKKICDWIDNNADKFRKKVFGPVGACIDARNDDVAKYVDQHVANAILQAFVVQTQQDYDFLYKEVREKRGIPINIELVEDGGKKPNREYSAKRMEGLKKDYGIVGFLDQFYDAEPVVKRVLENHSKTHSVLVGSDRTSNELDRPNSDLMEMLTQREGGNGQPRSACVCFPTAQGHYRYTANISRYTQKTNLSILEVNQSPKYVSRGVTKAEMEKVEAKKAEVDERYDQISAEITDINNKHKESRQEGLAKRAEVKSLQDRKKAVGEKESRLRQAEKKLEEARAGAAVDTEKEKKRISDKAVKKVSGSLGLAHRAAQLWAEVINDTMLNAGMRCTAADMSREKLRLEDMIEEENRKGSSLKEDYIEAKSLFSQSKDKLKELKARAEAEAPLVDEEGNDLPLKAKLETLPDSLAEVNATLDDCKAAIANIHDDPHVIAEYERKEKEIEKLSEQLKDQDEMKSAKAAEIDALSQGFVSRLKNYITAVDGLFSTYMEELGCAGGVALWHGDGGFENPDRSKNESFCFKDWGIHIKVKYRQANSLQVLSAHIHSGGERSVATIMFLMALQNELVSPFRCVDEINQGMDEIFERKVFARVVENSCGPPKRQNDPTSHTGQYFLITPKLLPNLDDMENEATTILFIINGPYNGLANYGFNDWLKSRKRLGPDWKDELDGEVTDEDEEEEKENDRSGGAKKQKKKQKKRAKVVQEQEEVSEEEFVEESMEL</sequence>
<evidence type="ECO:0000313" key="7">
    <source>
        <dbReference type="EMBL" id="GMI01549.1"/>
    </source>
</evidence>
<dbReference type="AlphaFoldDB" id="A0A9W7F5G2"/>
<proteinExistence type="inferred from homology"/>
<keyword evidence="3 4" id="KW-0175">Coiled coil</keyword>
<dbReference type="GO" id="GO:0030915">
    <property type="term" value="C:Smc5-Smc6 complex"/>
    <property type="evidence" value="ECO:0007669"/>
    <property type="project" value="TreeGrafter"/>
</dbReference>
<dbReference type="Gene3D" id="6.10.250.3110">
    <property type="match status" value="1"/>
</dbReference>
<dbReference type="InterPro" id="IPR003395">
    <property type="entry name" value="RecF/RecN/SMC_N"/>
</dbReference>
<evidence type="ECO:0000256" key="4">
    <source>
        <dbReference type="SAM" id="Coils"/>
    </source>
</evidence>
<feature type="region of interest" description="Disordered" evidence="5">
    <location>
        <begin position="1093"/>
        <end position="1150"/>
    </location>
</feature>
<reference evidence="8" key="1">
    <citation type="journal article" date="2023" name="Commun. Biol.">
        <title>Genome analysis of Parmales, the sister group of diatoms, reveals the evolutionary specialization of diatoms from phago-mixotrophs to photoautotrophs.</title>
        <authorList>
            <person name="Ban H."/>
            <person name="Sato S."/>
            <person name="Yoshikawa S."/>
            <person name="Yamada K."/>
            <person name="Nakamura Y."/>
            <person name="Ichinomiya M."/>
            <person name="Sato N."/>
            <person name="Blanc-Mathieu R."/>
            <person name="Endo H."/>
            <person name="Kuwata A."/>
            <person name="Ogata H."/>
        </authorList>
    </citation>
    <scope>NUCLEOTIDE SEQUENCE [LARGE SCALE GENOMIC DNA]</scope>
    <source>
        <strain evidence="8">NIES 3699</strain>
    </source>
</reference>
<feature type="coiled-coil region" evidence="4">
    <location>
        <begin position="862"/>
        <end position="892"/>
    </location>
</feature>
<feature type="compositionally biased region" description="Acidic residues" evidence="5">
    <location>
        <begin position="1134"/>
        <end position="1150"/>
    </location>
</feature>
<name>A0A9W7F5G2_9STRA</name>
<feature type="domain" description="RecF/RecN/SMC N-terminal" evidence="6">
    <location>
        <begin position="8"/>
        <end position="1022"/>
    </location>
</feature>
<dbReference type="Pfam" id="PF02463">
    <property type="entry name" value="SMC_N"/>
    <property type="match status" value="1"/>
</dbReference>
<evidence type="ECO:0000313" key="8">
    <source>
        <dbReference type="Proteomes" id="UP001165160"/>
    </source>
</evidence>
<dbReference type="PANTHER" id="PTHR45916:SF1">
    <property type="entry name" value="STRUCTURAL MAINTENANCE OF CHROMOSOMES PROTEIN 5"/>
    <property type="match status" value="1"/>
</dbReference>
<dbReference type="Proteomes" id="UP001165160">
    <property type="component" value="Unassembled WGS sequence"/>
</dbReference>
<feature type="coiled-coil region" evidence="4">
    <location>
        <begin position="762"/>
        <end position="821"/>
    </location>
</feature>
<comment type="caution">
    <text evidence="7">The sequence shown here is derived from an EMBL/GenBank/DDBJ whole genome shotgun (WGS) entry which is preliminary data.</text>
</comment>
<dbReference type="PANTHER" id="PTHR45916">
    <property type="entry name" value="STRUCTURAL MAINTENANCE OF CHROMOSOMES PROTEIN 5"/>
    <property type="match status" value="1"/>
</dbReference>
<feature type="coiled-coil region" evidence="4">
    <location>
        <begin position="639"/>
        <end position="718"/>
    </location>
</feature>
<organism evidence="7 8">
    <name type="scientific">Triparma verrucosa</name>
    <dbReference type="NCBI Taxonomy" id="1606542"/>
    <lineage>
        <taxon>Eukaryota</taxon>
        <taxon>Sar</taxon>
        <taxon>Stramenopiles</taxon>
        <taxon>Ochrophyta</taxon>
        <taxon>Bolidophyceae</taxon>
        <taxon>Parmales</taxon>
        <taxon>Triparmaceae</taxon>
        <taxon>Triparma</taxon>
    </lineage>
</organism>
<dbReference type="SUPFAM" id="SSF52540">
    <property type="entry name" value="P-loop containing nucleoside triphosphate hydrolases"/>
    <property type="match status" value="2"/>
</dbReference>
<protein>
    <recommendedName>
        <fullName evidence="2">Structural maintenance of chromosomes protein 5</fullName>
    </recommendedName>
</protein>
<dbReference type="EMBL" id="BRXX01000268">
    <property type="protein sequence ID" value="GMI01549.1"/>
    <property type="molecule type" value="Genomic_DNA"/>
</dbReference>
<keyword evidence="8" id="KW-1185">Reference proteome</keyword>
<feature type="compositionally biased region" description="Basic residues" evidence="5">
    <location>
        <begin position="1117"/>
        <end position="1130"/>
    </location>
</feature>
<dbReference type="GO" id="GO:0000724">
    <property type="term" value="P:double-strand break repair via homologous recombination"/>
    <property type="evidence" value="ECO:0007669"/>
    <property type="project" value="TreeGrafter"/>
</dbReference>
<dbReference type="InterPro" id="IPR027417">
    <property type="entry name" value="P-loop_NTPase"/>
</dbReference>
<feature type="coiled-coil region" evidence="4">
    <location>
        <begin position="200"/>
        <end position="364"/>
    </location>
</feature>
<accession>A0A9W7F5G2</accession>
<gene>
    <name evidence="7" type="ORF">TrVE_jg12119</name>
</gene>
<dbReference type="GO" id="GO:0003697">
    <property type="term" value="F:single-stranded DNA binding"/>
    <property type="evidence" value="ECO:0007669"/>
    <property type="project" value="TreeGrafter"/>
</dbReference>
<feature type="compositionally biased region" description="Acidic residues" evidence="5">
    <location>
        <begin position="1097"/>
        <end position="1110"/>
    </location>
</feature>
<evidence type="ECO:0000256" key="2">
    <source>
        <dbReference type="ARBA" id="ARBA00018687"/>
    </source>
</evidence>
<dbReference type="SUPFAM" id="SSF57997">
    <property type="entry name" value="Tropomyosin"/>
    <property type="match status" value="1"/>
</dbReference>
<evidence type="ECO:0000259" key="6">
    <source>
        <dbReference type="Pfam" id="PF02463"/>
    </source>
</evidence>
<comment type="similarity">
    <text evidence="1">Belongs to the SMC family. SMC5 subfamily.</text>
</comment>
<dbReference type="GO" id="GO:0005634">
    <property type="term" value="C:nucleus"/>
    <property type="evidence" value="ECO:0007669"/>
    <property type="project" value="TreeGrafter"/>
</dbReference>
<evidence type="ECO:0000256" key="3">
    <source>
        <dbReference type="ARBA" id="ARBA00023054"/>
    </source>
</evidence>
<dbReference type="Gene3D" id="3.40.50.300">
    <property type="entry name" value="P-loop containing nucleotide triphosphate hydrolases"/>
    <property type="match status" value="2"/>
</dbReference>
<evidence type="ECO:0000256" key="1">
    <source>
        <dbReference type="ARBA" id="ARBA00010171"/>
    </source>
</evidence>